<dbReference type="InterPro" id="IPR001789">
    <property type="entry name" value="Sig_transdc_resp-reg_receiver"/>
</dbReference>
<dbReference type="Proteomes" id="UP000199337">
    <property type="component" value="Unassembled WGS sequence"/>
</dbReference>
<gene>
    <name evidence="7" type="ORF">SAMN05660649_00344</name>
</gene>
<feature type="domain" description="ANTAR" evidence="6">
    <location>
        <begin position="123"/>
        <end position="184"/>
    </location>
</feature>
<dbReference type="Pfam" id="PF00072">
    <property type="entry name" value="Response_reg"/>
    <property type="match status" value="1"/>
</dbReference>
<keyword evidence="8" id="KW-1185">Reference proteome</keyword>
<dbReference type="SMART" id="SM01012">
    <property type="entry name" value="ANTAR"/>
    <property type="match status" value="1"/>
</dbReference>
<dbReference type="AlphaFoldDB" id="A0A1I2N6P8"/>
<dbReference type="Gene3D" id="3.40.50.2300">
    <property type="match status" value="1"/>
</dbReference>
<name>A0A1I2N6P8_9FIRM</name>
<dbReference type="PROSITE" id="PS50921">
    <property type="entry name" value="ANTAR"/>
    <property type="match status" value="1"/>
</dbReference>
<organism evidence="7 8">
    <name type="scientific">Desulfotruncus arcticus DSM 17038</name>
    <dbReference type="NCBI Taxonomy" id="1121424"/>
    <lineage>
        <taxon>Bacteria</taxon>
        <taxon>Bacillati</taxon>
        <taxon>Bacillota</taxon>
        <taxon>Clostridia</taxon>
        <taxon>Eubacteriales</taxon>
        <taxon>Desulfallaceae</taxon>
        <taxon>Desulfotruncus</taxon>
    </lineage>
</organism>
<evidence type="ECO:0000259" key="6">
    <source>
        <dbReference type="PROSITE" id="PS50921"/>
    </source>
</evidence>
<evidence type="ECO:0000256" key="3">
    <source>
        <dbReference type="PROSITE-ProRule" id="PRU00169"/>
    </source>
</evidence>
<dbReference type="RefSeq" id="WP_092468085.1">
    <property type="nucleotide sequence ID" value="NZ_FOOX01000001.1"/>
</dbReference>
<comment type="function">
    <text evidence="2">May play the central regulatory role in sporulation. It may be an element of the effector pathway responsible for the activation of sporulation genes in response to nutritional stress. Spo0A may act in concert with spo0H (a sigma factor) to control the expression of some genes that are critical to the sporulation process.</text>
</comment>
<dbReference type="EMBL" id="FOOX01000001">
    <property type="protein sequence ID" value="SFF98519.1"/>
    <property type="molecule type" value="Genomic_DNA"/>
</dbReference>
<evidence type="ECO:0000256" key="1">
    <source>
        <dbReference type="ARBA" id="ARBA00018672"/>
    </source>
</evidence>
<dbReference type="Pfam" id="PF03861">
    <property type="entry name" value="ANTAR"/>
    <property type="match status" value="1"/>
</dbReference>
<dbReference type="PROSITE" id="PS50110">
    <property type="entry name" value="RESPONSE_REGULATORY"/>
    <property type="match status" value="1"/>
</dbReference>
<dbReference type="SUPFAM" id="SSF52172">
    <property type="entry name" value="CheY-like"/>
    <property type="match status" value="1"/>
</dbReference>
<evidence type="ECO:0000313" key="7">
    <source>
        <dbReference type="EMBL" id="SFF98519.1"/>
    </source>
</evidence>
<dbReference type="Gene3D" id="1.10.10.10">
    <property type="entry name" value="Winged helix-like DNA-binding domain superfamily/Winged helix DNA-binding domain"/>
    <property type="match status" value="1"/>
</dbReference>
<feature type="modified residue" description="4-aspartylphosphate" evidence="3">
    <location>
        <position position="54"/>
    </location>
</feature>
<dbReference type="OrthoDB" id="9808843at2"/>
<feature type="coiled-coil region" evidence="4">
    <location>
        <begin position="116"/>
        <end position="146"/>
    </location>
</feature>
<evidence type="ECO:0000256" key="4">
    <source>
        <dbReference type="SAM" id="Coils"/>
    </source>
</evidence>
<dbReference type="SMART" id="SM00448">
    <property type="entry name" value="REC"/>
    <property type="match status" value="1"/>
</dbReference>
<sequence>MATRVLVANAEKSYHNQLIEILQRSSYLVVAEQNEAKGALQAALQIDPDVIIIDDNLPGGSLSLARDIYDHHIAPVLIATSYSEEDMMEIAKAAGVFGMILKPIHETGILPAIETAINTFNNVKTLEREIKKLKHEIEQRKLLERAKGLLMDKKGFSEGEAFRYLQKASMDKCIPITKVAKNVIAKLQVR</sequence>
<reference evidence="8" key="1">
    <citation type="submission" date="2016-10" db="EMBL/GenBank/DDBJ databases">
        <authorList>
            <person name="Varghese N."/>
            <person name="Submissions S."/>
        </authorList>
    </citation>
    <scope>NUCLEOTIDE SEQUENCE [LARGE SCALE GENOMIC DNA]</scope>
    <source>
        <strain evidence="8">DSM 17038</strain>
    </source>
</reference>
<dbReference type="GO" id="GO:0003723">
    <property type="term" value="F:RNA binding"/>
    <property type="evidence" value="ECO:0007669"/>
    <property type="project" value="InterPro"/>
</dbReference>
<dbReference type="GO" id="GO:0000160">
    <property type="term" value="P:phosphorelay signal transduction system"/>
    <property type="evidence" value="ECO:0007669"/>
    <property type="project" value="InterPro"/>
</dbReference>
<evidence type="ECO:0000256" key="2">
    <source>
        <dbReference type="ARBA" id="ARBA00024867"/>
    </source>
</evidence>
<dbReference type="PANTHER" id="PTHR43367:SF1">
    <property type="entry name" value="TWO-COMPONENT RESPONSE REGULATOR-LIKE APRR6-RELATED"/>
    <property type="match status" value="1"/>
</dbReference>
<accession>A0A1I2N6P8</accession>
<dbReference type="PIRSF" id="PIRSF036382">
    <property type="entry name" value="RR_antiterm"/>
    <property type="match status" value="1"/>
</dbReference>
<evidence type="ECO:0000259" key="5">
    <source>
        <dbReference type="PROSITE" id="PS50110"/>
    </source>
</evidence>
<dbReference type="PANTHER" id="PTHR43367">
    <property type="match status" value="1"/>
</dbReference>
<dbReference type="InterPro" id="IPR036388">
    <property type="entry name" value="WH-like_DNA-bd_sf"/>
</dbReference>
<keyword evidence="3" id="KW-0597">Phosphoprotein</keyword>
<dbReference type="STRING" id="341036.SAMN05660649_00344"/>
<dbReference type="InterPro" id="IPR008327">
    <property type="entry name" value="Sig_transdc_resp-reg_antiterm"/>
</dbReference>
<protein>
    <recommendedName>
        <fullName evidence="1">Stage 0 sporulation protein A homolog</fullName>
    </recommendedName>
</protein>
<dbReference type="InterPro" id="IPR005561">
    <property type="entry name" value="ANTAR"/>
</dbReference>
<keyword evidence="4" id="KW-0175">Coiled coil</keyword>
<evidence type="ECO:0000313" key="8">
    <source>
        <dbReference type="Proteomes" id="UP000199337"/>
    </source>
</evidence>
<proteinExistence type="predicted"/>
<feature type="domain" description="Response regulatory" evidence="5">
    <location>
        <begin position="4"/>
        <end position="117"/>
    </location>
</feature>
<dbReference type="InterPro" id="IPR011006">
    <property type="entry name" value="CheY-like_superfamily"/>
</dbReference>